<dbReference type="AlphaFoldDB" id="A0A9N9GBI0"/>
<sequence length="180" mass="21067">MPSHISLLIVIISGKNNRYSSYGVAKYKLSNQISRTIKWKYFFSSSKSPQLFNPGDIIFISSKYVVENYEKCVTIAYASIINTGKPEREFDITSIPICIPHLMISVNDTNVMDENEEEDQPKKRKRNVRTIKKEKCEEEKEIHSDKDTKAMDENEEEDQSKKRKQNIRTIKKEKEKKVVR</sequence>
<feature type="region of interest" description="Disordered" evidence="1">
    <location>
        <begin position="112"/>
        <end position="180"/>
    </location>
</feature>
<gene>
    <name evidence="2" type="ORF">DERYTH_LOCUS7521</name>
</gene>
<feature type="compositionally biased region" description="Basic and acidic residues" evidence="1">
    <location>
        <begin position="170"/>
        <end position="180"/>
    </location>
</feature>
<evidence type="ECO:0000256" key="1">
    <source>
        <dbReference type="SAM" id="MobiDB-lite"/>
    </source>
</evidence>
<feature type="compositionally biased region" description="Basic and acidic residues" evidence="1">
    <location>
        <begin position="131"/>
        <end position="152"/>
    </location>
</feature>
<comment type="caution">
    <text evidence="2">The sequence shown here is derived from an EMBL/GenBank/DDBJ whole genome shotgun (WGS) entry which is preliminary data.</text>
</comment>
<dbReference type="OrthoDB" id="2337984at2759"/>
<dbReference type="EMBL" id="CAJVPY010003684">
    <property type="protein sequence ID" value="CAG8598469.1"/>
    <property type="molecule type" value="Genomic_DNA"/>
</dbReference>
<reference evidence="2" key="1">
    <citation type="submission" date="2021-06" db="EMBL/GenBank/DDBJ databases">
        <authorList>
            <person name="Kallberg Y."/>
            <person name="Tangrot J."/>
            <person name="Rosling A."/>
        </authorList>
    </citation>
    <scope>NUCLEOTIDE SEQUENCE</scope>
    <source>
        <strain evidence="2">MA453B</strain>
    </source>
</reference>
<name>A0A9N9GBI0_9GLOM</name>
<evidence type="ECO:0000313" key="2">
    <source>
        <dbReference type="EMBL" id="CAG8598469.1"/>
    </source>
</evidence>
<accession>A0A9N9GBI0</accession>
<proteinExistence type="predicted"/>
<protein>
    <submittedName>
        <fullName evidence="2">17057_t:CDS:1</fullName>
    </submittedName>
</protein>
<organism evidence="2 3">
    <name type="scientific">Dentiscutata erythropus</name>
    <dbReference type="NCBI Taxonomy" id="1348616"/>
    <lineage>
        <taxon>Eukaryota</taxon>
        <taxon>Fungi</taxon>
        <taxon>Fungi incertae sedis</taxon>
        <taxon>Mucoromycota</taxon>
        <taxon>Glomeromycotina</taxon>
        <taxon>Glomeromycetes</taxon>
        <taxon>Diversisporales</taxon>
        <taxon>Gigasporaceae</taxon>
        <taxon>Dentiscutata</taxon>
    </lineage>
</organism>
<dbReference type="Proteomes" id="UP000789405">
    <property type="component" value="Unassembled WGS sequence"/>
</dbReference>
<keyword evidence="3" id="KW-1185">Reference proteome</keyword>
<evidence type="ECO:0000313" key="3">
    <source>
        <dbReference type="Proteomes" id="UP000789405"/>
    </source>
</evidence>